<feature type="compositionally biased region" description="Low complexity" evidence="1">
    <location>
        <begin position="61"/>
        <end position="77"/>
    </location>
</feature>
<organism evidence="2 3">
    <name type="scientific">Parnassius apollo</name>
    <name type="common">Apollo butterfly</name>
    <name type="synonym">Papilio apollo</name>
    <dbReference type="NCBI Taxonomy" id="110799"/>
    <lineage>
        <taxon>Eukaryota</taxon>
        <taxon>Metazoa</taxon>
        <taxon>Ecdysozoa</taxon>
        <taxon>Arthropoda</taxon>
        <taxon>Hexapoda</taxon>
        <taxon>Insecta</taxon>
        <taxon>Pterygota</taxon>
        <taxon>Neoptera</taxon>
        <taxon>Endopterygota</taxon>
        <taxon>Lepidoptera</taxon>
        <taxon>Glossata</taxon>
        <taxon>Ditrysia</taxon>
        <taxon>Papilionoidea</taxon>
        <taxon>Papilionidae</taxon>
        <taxon>Parnassiinae</taxon>
        <taxon>Parnassini</taxon>
        <taxon>Parnassius</taxon>
        <taxon>Parnassius</taxon>
    </lineage>
</organism>
<feature type="region of interest" description="Disordered" evidence="1">
    <location>
        <begin position="41"/>
        <end position="106"/>
    </location>
</feature>
<proteinExistence type="predicted"/>
<reference evidence="2" key="1">
    <citation type="submission" date="2021-04" db="EMBL/GenBank/DDBJ databases">
        <authorList>
            <person name="Tunstrom K."/>
        </authorList>
    </citation>
    <scope>NUCLEOTIDE SEQUENCE</scope>
</reference>
<protein>
    <submittedName>
        <fullName evidence="2">(apollo) hypothetical protein</fullName>
    </submittedName>
</protein>
<dbReference type="Proteomes" id="UP000691718">
    <property type="component" value="Unassembled WGS sequence"/>
</dbReference>
<keyword evidence="3" id="KW-1185">Reference proteome</keyword>
<sequence length="106" mass="11809">MAVEDIPTPSLWYYDLLNFSKDQETTRSSITNIKTGNNIRVPIDEDLEGNRNIDEDSDLFSESTQSPAPSTASTKTSRGSNIKKRPREDILSKINAHLSGPTPTDR</sequence>
<dbReference type="AlphaFoldDB" id="A0A8S3WMW6"/>
<comment type="caution">
    <text evidence="2">The sequence shown here is derived from an EMBL/GenBank/DDBJ whole genome shotgun (WGS) entry which is preliminary data.</text>
</comment>
<evidence type="ECO:0000313" key="2">
    <source>
        <dbReference type="EMBL" id="CAG4967309.1"/>
    </source>
</evidence>
<accession>A0A8S3WMW6</accession>
<dbReference type="OrthoDB" id="6152242at2759"/>
<gene>
    <name evidence="2" type="ORF">PAPOLLO_LOCUS7764</name>
</gene>
<evidence type="ECO:0000313" key="3">
    <source>
        <dbReference type="Proteomes" id="UP000691718"/>
    </source>
</evidence>
<name>A0A8S3WMW6_PARAO</name>
<dbReference type="EMBL" id="CAJQZP010000541">
    <property type="protein sequence ID" value="CAG4967309.1"/>
    <property type="molecule type" value="Genomic_DNA"/>
</dbReference>
<evidence type="ECO:0000256" key="1">
    <source>
        <dbReference type="SAM" id="MobiDB-lite"/>
    </source>
</evidence>